<dbReference type="SMART" id="SM00502">
    <property type="entry name" value="BBC"/>
    <property type="match status" value="1"/>
</dbReference>
<feature type="domain" description="Bromo" evidence="9">
    <location>
        <begin position="813"/>
        <end position="885"/>
    </location>
</feature>
<dbReference type="InterPro" id="IPR001965">
    <property type="entry name" value="Znf_PHD"/>
</dbReference>
<dbReference type="Pfam" id="PF25779">
    <property type="entry name" value="Tubulin-bind_CPAP"/>
    <property type="match status" value="1"/>
</dbReference>
<dbReference type="InterPro" id="IPR009852">
    <property type="entry name" value="CENPJ_C_dom"/>
</dbReference>
<evidence type="ECO:0000313" key="12">
    <source>
        <dbReference type="EMBL" id="TGZ38260.1"/>
    </source>
</evidence>
<dbReference type="Gene3D" id="1.20.920.10">
    <property type="entry name" value="Bromodomain-like"/>
    <property type="match status" value="1"/>
</dbReference>
<dbReference type="Gene3D" id="3.30.160.60">
    <property type="entry name" value="Classic Zinc Finger"/>
    <property type="match status" value="1"/>
</dbReference>
<feature type="compositionally biased region" description="Basic and acidic residues" evidence="8">
    <location>
        <begin position="1353"/>
        <end position="1362"/>
    </location>
</feature>
<dbReference type="SMART" id="SM00336">
    <property type="entry name" value="BBOX"/>
    <property type="match status" value="2"/>
</dbReference>
<comment type="caution">
    <text evidence="12">The sequence shown here is derived from an EMBL/GenBank/DDBJ whole genome shotgun (WGS) entry which is preliminary data.</text>
</comment>
<dbReference type="Gene3D" id="2.60.450.20">
    <property type="match status" value="1"/>
</dbReference>
<comment type="similarity">
    <text evidence="1">Belongs to the TCP10 family.</text>
</comment>
<dbReference type="GO" id="GO:0005813">
    <property type="term" value="C:centrosome"/>
    <property type="evidence" value="ECO:0007669"/>
    <property type="project" value="TreeGrafter"/>
</dbReference>
<feature type="region of interest" description="Disordered" evidence="8">
    <location>
        <begin position="1254"/>
        <end position="1273"/>
    </location>
</feature>
<dbReference type="InterPro" id="IPR047002">
    <property type="entry name" value="Tcp10_C_sf"/>
</dbReference>
<reference evidence="12 13" key="1">
    <citation type="journal article" date="2019" name="Philos. Trans. R. Soc. Lond., B, Biol. Sci.">
        <title>Ant behaviour and brain gene expression of defending hosts depend on the ecological success of the intruding social parasite.</title>
        <authorList>
            <person name="Kaur R."/>
            <person name="Stoldt M."/>
            <person name="Jongepier E."/>
            <person name="Feldmeyer B."/>
            <person name="Menzel F."/>
            <person name="Bornberg-Bauer E."/>
            <person name="Foitzik S."/>
        </authorList>
    </citation>
    <scope>NUCLEOTIDE SEQUENCE [LARGE SCALE GENOMIC DNA]</scope>
    <source>
        <tissue evidence="12">Whole body</tissue>
    </source>
</reference>
<dbReference type="STRING" id="300112.A0A4S2JQR3"/>
<proteinExistence type="inferred from homology"/>
<evidence type="ECO:0000256" key="1">
    <source>
        <dbReference type="ARBA" id="ARBA00005627"/>
    </source>
</evidence>
<dbReference type="InterPro" id="IPR058029">
    <property type="entry name" value="Tubulin-bd_CENPJ"/>
</dbReference>
<dbReference type="InterPro" id="IPR026581">
    <property type="entry name" value="TCP10L/CENPJ"/>
</dbReference>
<dbReference type="SMART" id="SM00297">
    <property type="entry name" value="BROMO"/>
    <property type="match status" value="1"/>
</dbReference>
<evidence type="ECO:0000256" key="5">
    <source>
        <dbReference type="ARBA" id="ARBA00023117"/>
    </source>
</evidence>
<feature type="compositionally biased region" description="Basic and acidic residues" evidence="8">
    <location>
        <begin position="2027"/>
        <end position="2047"/>
    </location>
</feature>
<dbReference type="InterPro" id="IPR019786">
    <property type="entry name" value="Zinc_finger_PHD-type_CS"/>
</dbReference>
<dbReference type="EMBL" id="QBLH01003436">
    <property type="protein sequence ID" value="TGZ38260.1"/>
    <property type="molecule type" value="Genomic_DNA"/>
</dbReference>
<dbReference type="CDD" id="cd05502">
    <property type="entry name" value="Bromo_tif1_like"/>
    <property type="match status" value="1"/>
</dbReference>
<evidence type="ECO:0000256" key="6">
    <source>
        <dbReference type="PROSITE-ProRule" id="PRU00024"/>
    </source>
</evidence>
<dbReference type="SMART" id="SM00249">
    <property type="entry name" value="PHD"/>
    <property type="match status" value="1"/>
</dbReference>
<dbReference type="PANTHER" id="PTHR10331:SF6">
    <property type="entry name" value="SPINDLE ASSEMBLY ABNORMAL 4"/>
    <property type="match status" value="1"/>
</dbReference>
<name>A0A4S2JQR3_9HYME</name>
<evidence type="ECO:0000256" key="4">
    <source>
        <dbReference type="ARBA" id="ARBA00022833"/>
    </source>
</evidence>
<dbReference type="CDD" id="cd19805">
    <property type="entry name" value="Bbox1_TIF1"/>
    <property type="match status" value="1"/>
</dbReference>
<feature type="region of interest" description="Disordered" evidence="8">
    <location>
        <begin position="633"/>
        <end position="653"/>
    </location>
</feature>
<dbReference type="PROSITE" id="PS50119">
    <property type="entry name" value="ZF_BBOX"/>
    <property type="match status" value="2"/>
</dbReference>
<dbReference type="InterPro" id="IPR011011">
    <property type="entry name" value="Znf_FYVE_PHD"/>
</dbReference>
<feature type="region of interest" description="Disordered" evidence="8">
    <location>
        <begin position="1870"/>
        <end position="1904"/>
    </location>
</feature>
<feature type="domain" description="PHD-type" evidence="10">
    <location>
        <begin position="729"/>
        <end position="779"/>
    </location>
</feature>
<feature type="domain" description="B box-type" evidence="11">
    <location>
        <begin position="163"/>
        <end position="210"/>
    </location>
</feature>
<feature type="region of interest" description="Disordered" evidence="8">
    <location>
        <begin position="413"/>
        <end position="438"/>
    </location>
</feature>
<dbReference type="InterPro" id="IPR019787">
    <property type="entry name" value="Znf_PHD-finger"/>
</dbReference>
<evidence type="ECO:0000313" key="13">
    <source>
        <dbReference type="Proteomes" id="UP000310200"/>
    </source>
</evidence>
<keyword evidence="13" id="KW-1185">Reference proteome</keyword>
<feature type="compositionally biased region" description="Polar residues" evidence="8">
    <location>
        <begin position="413"/>
        <end position="432"/>
    </location>
</feature>
<dbReference type="Pfam" id="PF00643">
    <property type="entry name" value="zf-B_box"/>
    <property type="match status" value="1"/>
</dbReference>
<dbReference type="GO" id="GO:0005814">
    <property type="term" value="C:centriole"/>
    <property type="evidence" value="ECO:0007669"/>
    <property type="project" value="TreeGrafter"/>
</dbReference>
<dbReference type="CDD" id="cd19775">
    <property type="entry name" value="Bbox2_TIF1_C-VI"/>
    <property type="match status" value="1"/>
</dbReference>
<feature type="compositionally biased region" description="Polar residues" evidence="8">
    <location>
        <begin position="633"/>
        <end position="646"/>
    </location>
</feature>
<dbReference type="InterPro" id="IPR003649">
    <property type="entry name" value="Bbox_C"/>
</dbReference>
<dbReference type="Pfam" id="PF07202">
    <property type="entry name" value="Tcp10_C"/>
    <property type="match status" value="2"/>
</dbReference>
<dbReference type="GO" id="GO:0015631">
    <property type="term" value="F:tubulin binding"/>
    <property type="evidence" value="ECO:0007669"/>
    <property type="project" value="TreeGrafter"/>
</dbReference>
<dbReference type="Gene3D" id="3.30.40.10">
    <property type="entry name" value="Zinc/RING finger domain, C3HC4 (zinc finger)"/>
    <property type="match status" value="1"/>
</dbReference>
<organism evidence="12 13">
    <name type="scientific">Temnothorax longispinosus</name>
    <dbReference type="NCBI Taxonomy" id="300112"/>
    <lineage>
        <taxon>Eukaryota</taxon>
        <taxon>Metazoa</taxon>
        <taxon>Ecdysozoa</taxon>
        <taxon>Arthropoda</taxon>
        <taxon>Hexapoda</taxon>
        <taxon>Insecta</taxon>
        <taxon>Pterygota</taxon>
        <taxon>Neoptera</taxon>
        <taxon>Endopterygota</taxon>
        <taxon>Hymenoptera</taxon>
        <taxon>Apocrita</taxon>
        <taxon>Aculeata</taxon>
        <taxon>Formicoidea</taxon>
        <taxon>Formicidae</taxon>
        <taxon>Myrmicinae</taxon>
        <taxon>Temnothorax</taxon>
    </lineage>
</organism>
<evidence type="ECO:0000259" key="11">
    <source>
        <dbReference type="PROSITE" id="PS50119"/>
    </source>
</evidence>
<dbReference type="SUPFAM" id="SSF57903">
    <property type="entry name" value="FYVE/PHD zinc finger"/>
    <property type="match status" value="1"/>
</dbReference>
<feature type="region of interest" description="Disordered" evidence="8">
    <location>
        <begin position="1192"/>
        <end position="1245"/>
    </location>
</feature>
<dbReference type="SUPFAM" id="SSF47370">
    <property type="entry name" value="Bromodomain"/>
    <property type="match status" value="1"/>
</dbReference>
<protein>
    <submittedName>
        <fullName evidence="12">Centromere protein J</fullName>
    </submittedName>
</protein>
<dbReference type="Pfam" id="PF00439">
    <property type="entry name" value="Bromodomain"/>
    <property type="match status" value="1"/>
</dbReference>
<dbReference type="PROSITE" id="PS50014">
    <property type="entry name" value="BROMODOMAIN_2"/>
    <property type="match status" value="1"/>
</dbReference>
<feature type="compositionally biased region" description="Polar residues" evidence="8">
    <location>
        <begin position="1204"/>
        <end position="1213"/>
    </location>
</feature>
<dbReference type="Proteomes" id="UP000310200">
    <property type="component" value="Unassembled WGS sequence"/>
</dbReference>
<dbReference type="InterPro" id="IPR001841">
    <property type="entry name" value="Znf_RING"/>
</dbReference>
<dbReference type="PANTHER" id="PTHR10331">
    <property type="entry name" value="T COMPLEX PROTEIN 10"/>
    <property type="match status" value="1"/>
</dbReference>
<evidence type="ECO:0000256" key="8">
    <source>
        <dbReference type="SAM" id="MobiDB-lite"/>
    </source>
</evidence>
<dbReference type="GO" id="GO:0008270">
    <property type="term" value="F:zinc ion binding"/>
    <property type="evidence" value="ECO:0007669"/>
    <property type="project" value="UniProtKB-KW"/>
</dbReference>
<evidence type="ECO:0000256" key="2">
    <source>
        <dbReference type="ARBA" id="ARBA00022723"/>
    </source>
</evidence>
<dbReference type="InterPro" id="IPR036427">
    <property type="entry name" value="Bromodomain-like_sf"/>
</dbReference>
<dbReference type="Pfam" id="PF00628">
    <property type="entry name" value="PHD"/>
    <property type="match status" value="1"/>
</dbReference>
<keyword evidence="2" id="KW-0479">Metal-binding</keyword>
<feature type="region of interest" description="Disordered" evidence="8">
    <location>
        <begin position="2027"/>
        <end position="2056"/>
    </location>
</feature>
<dbReference type="CDD" id="cd15541">
    <property type="entry name" value="PHD_TIF1_like"/>
    <property type="match status" value="1"/>
</dbReference>
<dbReference type="GO" id="GO:0061511">
    <property type="term" value="P:centriole elongation"/>
    <property type="evidence" value="ECO:0007669"/>
    <property type="project" value="TreeGrafter"/>
</dbReference>
<dbReference type="PROSITE" id="PS01359">
    <property type="entry name" value="ZF_PHD_1"/>
    <property type="match status" value="1"/>
</dbReference>
<dbReference type="InterPro" id="IPR013083">
    <property type="entry name" value="Znf_RING/FYVE/PHD"/>
</dbReference>
<feature type="compositionally biased region" description="Basic and acidic residues" evidence="8">
    <location>
        <begin position="1453"/>
        <end position="1471"/>
    </location>
</feature>
<sequence>MESQSNELMVGMSTLPVLPAVVKEEPVEQNSSKQDTQQPQVQDAVCIEEECNDQRIECTTEGQESEIRAVLSKCVFCNKTFTMGDNPKLLECLHAACTICVNNKISDHNTSVDVDVLLESNVLMCHVCNVASQVENLIENRFLSKLLEEESDLGLDDESKEAEEEKKCTSCHDNIVATSYCMECEEFICQNCVMAHQRLKITKDHIIKPKDEIANDRENVKRGNKKIPGYLFCTIHSHEQLSVFCQVCDRLTCRDCQLNEHRDHKYSFIHEIAAETRTSMSMLLKEVSYKRVLLKSAMKVIEDRQILIQEKKKTLVQDITQMVVQLTNAINTRGKQLVMRLNEVCDQKQNTLNEKKIALDQLSRLTDHCILFGTHALKKGSDMELLYMVSSIGAIVVDGRVYPSLSPMANNNSTVTYNESQAEPKQATNSQPPLMHQQRPLGTCHQQQVTSSTHPHQQAQNLDQLGQNTSLRGLLAHNSIPPPPYPSFRATANHTVPYRFSPGYRYSSGGNPQRVQVPPPHTYQANTSVVPVTTRLQQCNLTSPSTQHMGNYPIHRWHIPQQANPCLPYTLPRQQHMPTYTPVPTNDTYKITLRNQQTGNNQKYNTNVNANSCDNPPQLQNSATVSLLHAVSSSIPKTPSPVTTPGKSDDTEKSLDKFCQKSLNDLMLTIAKLDSNGILVIPEAQRNQVDSAQVDSSTDEDINSMAENTTAENSKSTTASMVMKDDPNEDWCAVCMDGGDAVLCCDKCPKVFHLYCHIPSLQSFPDESETWQCMLCTNVLDCSDDVSSSEKRPSGMSAKELRIAQRIVLELYCQYEQSLPFREVVSSEITDYHRIIKKPIALDIIRDKLKSDHADHYTDLRQVMADIRLMFKNAFTYNPVDSQVYQEARNLEEFFEKLLLKWAPNYAYDDPFLAPDKEEDEEVFPPNRKYRRIIVGHQIVQHKFKAYLFFLAELCIVLQRIINGMDVEASITERLQKLRQWQVEQQERLLNQQRIQREILSHEQDRIYKALGLPTHDFNIIESTDDACVTRETGINAEETMPDKALQCDVSNSDDVLEIIDDGISTDPDPSYENCNCNEEQSDDSDCASTIVDRSGSSMKERSPGVLSQEFVVDSLMEGIKPLSLNNVSNKCASIDDIPLPSPRKDFQTLLEEKLKRESEMPNARTDAKVKPKKPFLKKGQGLSRFKIPANSRPAATAVKRHNTPVSSNTRNIDQSDKSKKSTVHKHALPKTVDNVSAASGKRQLNLKNVPLPKKKVSGKSITPTNGITHNVTTSNRSRYPLEINTSDCDSKAERELEEVRIFELLEEKAENSSFCSTSSTVLAFLQQSTPFKIKSRLNQTRRENGTVASNKEQQDDERRSAMIEQEPMVQQAAHTGKSKSSVQRQVEPRKHSHTNATATVDSYWDTVTVDNMQEAAQDYFIPPNQVLQSDEAYTKHPENHDTSVITVSSNSDEERGTSMGNDRDLTHDSEASDASDASDASHHVRFSEYNEYRTIDLIDMSDTANSPPLKNYLEQQDWEDHSSDTESSDITKKLPFNCEKQIRNSSLKIISNEKAVDTPRRSSLQDITRRGKKDSYNYVMKTVHVPEEDTLSYKDESPDEDACYDNECTPITEEIVRTSDEERSVLSSSLSSSSLSLSDARELNAHERKEYVLRSEPEKITEKIAKVYSNLREADLYSSEGRTNKTSTFETELLKSRLLELEKEIDIFRRESSALLLQRRKLQEEETILRKQYAEKEKNFEENRRRVQNQLEEEKKRVAREKAAMESRIRDAQEKARQSKTDRQKAQALREELEQLRDELTIKESRWSAAESRYKSELRVLRVEISRLKQEIANLQNIKKTNVRNLRKSTGQVITKAINQINKRVYVAPSKEPPPKICQDLSDTSSDTSVRDIDDEDEDKSGNKSIVKAINVNDGFGQIEDDASVNKVRHKQVEIESQPKGNQKLPEGNVVEKKRYLYENLLKDATSDLMENENPSCTKQGMLNDPQPIITQMQNAKSNHRSNSSSTNEDFERAAYVASNTEHYANRSREVNQDSDKNDAEMEMEKRKGRMSPEKNLNSTLHATSFHSQISKASTDAVEQIQFPDGRIEYWYPNGNVKKIFPDQEVTKMIYYNGDVRETDKNRRVKYFYAATRTWHTTTPDGLEILEFPDGQVEKRMPDGTVEVLFPDGTVAQTFINGDKILTLPNGQKEIHTKEHKRREYPDGTVKLVYTDGTQETRYSSGRKRLKDKDGNLLMDSDIIRMWTENEVNEAQKGYVDEEIKNRMMCKCRNG</sequence>
<feature type="domain" description="B box-type" evidence="11">
    <location>
        <begin position="228"/>
        <end position="269"/>
    </location>
</feature>
<keyword evidence="3 6" id="KW-0863">Zinc-finger</keyword>
<keyword evidence="5 7" id="KW-0103">Bromodomain</keyword>
<dbReference type="InterPro" id="IPR001487">
    <property type="entry name" value="Bromodomain"/>
</dbReference>
<gene>
    <name evidence="12" type="ORF">DBV15_00456</name>
</gene>
<feature type="region of interest" description="Disordered" evidence="8">
    <location>
        <begin position="1436"/>
        <end position="1483"/>
    </location>
</feature>
<accession>A0A4S2JQR3</accession>
<evidence type="ECO:0000259" key="10">
    <source>
        <dbReference type="PROSITE" id="PS50016"/>
    </source>
</evidence>
<dbReference type="SUPFAM" id="SSF57845">
    <property type="entry name" value="B-box zinc-binding domain"/>
    <property type="match status" value="1"/>
</dbReference>
<feature type="region of interest" description="Disordered" evidence="8">
    <location>
        <begin position="1339"/>
        <end position="1397"/>
    </location>
</feature>
<feature type="region of interest" description="Disordered" evidence="8">
    <location>
        <begin position="1754"/>
        <end position="1786"/>
    </location>
</feature>
<feature type="compositionally biased region" description="Polar residues" evidence="8">
    <location>
        <begin position="1260"/>
        <end position="1273"/>
    </location>
</feature>
<keyword evidence="4" id="KW-0862">Zinc</keyword>
<evidence type="ECO:0000256" key="3">
    <source>
        <dbReference type="ARBA" id="ARBA00022771"/>
    </source>
</evidence>
<evidence type="ECO:0000259" key="9">
    <source>
        <dbReference type="PROSITE" id="PS50014"/>
    </source>
</evidence>
<evidence type="ECO:0000256" key="7">
    <source>
        <dbReference type="PROSITE-ProRule" id="PRU00035"/>
    </source>
</evidence>
<dbReference type="InterPro" id="IPR000315">
    <property type="entry name" value="Znf_B-box"/>
</dbReference>
<dbReference type="SMART" id="SM00184">
    <property type="entry name" value="RING"/>
    <property type="match status" value="2"/>
</dbReference>
<dbReference type="GO" id="GO:0060271">
    <property type="term" value="P:cilium assembly"/>
    <property type="evidence" value="ECO:0007669"/>
    <property type="project" value="TreeGrafter"/>
</dbReference>
<dbReference type="PROSITE" id="PS50016">
    <property type="entry name" value="ZF_PHD_2"/>
    <property type="match status" value="1"/>
</dbReference>